<feature type="active site" description="Nucleophile" evidence="4 5">
    <location>
        <position position="51"/>
    </location>
</feature>
<dbReference type="GO" id="GO:0160147">
    <property type="term" value="F:tRNA pseudouridine(38-40) synthase activity"/>
    <property type="evidence" value="ECO:0007669"/>
    <property type="project" value="UniProtKB-EC"/>
</dbReference>
<keyword evidence="10" id="KW-1185">Reference proteome</keyword>
<dbReference type="PIRSF" id="PIRSF001430">
    <property type="entry name" value="tRNA_psdUrid_synth"/>
    <property type="match status" value="1"/>
</dbReference>
<dbReference type="FunFam" id="3.30.70.580:FF:000001">
    <property type="entry name" value="tRNA pseudouridine synthase A"/>
    <property type="match status" value="1"/>
</dbReference>
<evidence type="ECO:0000256" key="5">
    <source>
        <dbReference type="PIRSR" id="PIRSR001430-1"/>
    </source>
</evidence>
<dbReference type="Pfam" id="PF01416">
    <property type="entry name" value="PseudoU_synth_1"/>
    <property type="match status" value="2"/>
</dbReference>
<evidence type="ECO:0000259" key="8">
    <source>
        <dbReference type="Pfam" id="PF01416"/>
    </source>
</evidence>
<evidence type="ECO:0000256" key="6">
    <source>
        <dbReference type="PIRSR" id="PIRSR001430-2"/>
    </source>
</evidence>
<gene>
    <name evidence="4 9" type="primary">truA</name>
    <name evidence="9" type="ORF">NHE_0024</name>
</gene>
<dbReference type="HAMAP" id="MF_00171">
    <property type="entry name" value="TruA"/>
    <property type="match status" value="1"/>
</dbReference>
<comment type="similarity">
    <text evidence="1 4 7">Belongs to the tRNA pseudouridine synthase TruA family.</text>
</comment>
<dbReference type="AlphaFoldDB" id="X5HIY5"/>
<organism evidence="9 10">
    <name type="scientific">Neorickettsia helminthoeca str. Oregon</name>
    <dbReference type="NCBI Taxonomy" id="1286528"/>
    <lineage>
        <taxon>Bacteria</taxon>
        <taxon>Pseudomonadati</taxon>
        <taxon>Pseudomonadota</taxon>
        <taxon>Alphaproteobacteria</taxon>
        <taxon>Rickettsiales</taxon>
        <taxon>Anaplasmataceae</taxon>
        <taxon>Neorickettsia</taxon>
    </lineage>
</organism>
<evidence type="ECO:0000256" key="4">
    <source>
        <dbReference type="HAMAP-Rule" id="MF_00171"/>
    </source>
</evidence>
<evidence type="ECO:0000256" key="3">
    <source>
        <dbReference type="ARBA" id="ARBA00023235"/>
    </source>
</evidence>
<feature type="domain" description="Pseudouridine synthase I TruA alpha/beta" evidence="8">
    <location>
        <begin position="5"/>
        <end position="104"/>
    </location>
</feature>
<dbReference type="HOGENOM" id="CLU_014673_0_2_5"/>
<dbReference type="EMBL" id="CP007481">
    <property type="protein sequence ID" value="AHX10999.1"/>
    <property type="molecule type" value="Genomic_DNA"/>
</dbReference>
<evidence type="ECO:0000313" key="9">
    <source>
        <dbReference type="EMBL" id="AHX10999.1"/>
    </source>
</evidence>
<dbReference type="Proteomes" id="UP000023755">
    <property type="component" value="Chromosome"/>
</dbReference>
<dbReference type="NCBIfam" id="TIGR00071">
    <property type="entry name" value="hisT_truA"/>
    <property type="match status" value="1"/>
</dbReference>
<dbReference type="PANTHER" id="PTHR11142:SF0">
    <property type="entry name" value="TRNA PSEUDOURIDINE SYNTHASE-LIKE 1"/>
    <property type="match status" value="1"/>
</dbReference>
<dbReference type="GO" id="GO:0031119">
    <property type="term" value="P:tRNA pseudouridine synthesis"/>
    <property type="evidence" value="ECO:0007669"/>
    <property type="project" value="UniProtKB-UniRule"/>
</dbReference>
<dbReference type="GO" id="GO:0003723">
    <property type="term" value="F:RNA binding"/>
    <property type="evidence" value="ECO:0007669"/>
    <property type="project" value="InterPro"/>
</dbReference>
<dbReference type="EC" id="5.4.99.12" evidence="4"/>
<proteinExistence type="inferred from homology"/>
<evidence type="ECO:0000256" key="7">
    <source>
        <dbReference type="RuleBase" id="RU003792"/>
    </source>
</evidence>
<name>X5HIY5_9RICK</name>
<reference evidence="9 10" key="1">
    <citation type="submission" date="2014-03" db="EMBL/GenBank/DDBJ databases">
        <title>Sequencing and Comparison of Genomes and Transcriptome Profiles of Human Ehrlichiosis Agents.</title>
        <authorList>
            <person name="Lin M."/>
            <person name="Daugherty S.C."/>
            <person name="Nagaraj S."/>
            <person name="Cheng Z."/>
            <person name="Xiong Q."/>
            <person name="Lin F.-Y."/>
            <person name="Sengamalay N."/>
            <person name="Ott S."/>
            <person name="Godinez A."/>
            <person name="Tallon L.J."/>
            <person name="Sadzewicz L."/>
            <person name="Fraser C.M."/>
            <person name="Dunning Hotopp J.C."/>
            <person name="Rikihisa Y."/>
        </authorList>
    </citation>
    <scope>NUCLEOTIDE SEQUENCE [LARGE SCALE GENOMIC DNA]</scope>
    <source>
        <strain evidence="9 10">Oregon</strain>
    </source>
</reference>
<sequence>MRYKATIEYNGSEFSGWQRQKDARSIQGELEKILQLLFREEITITAAGRTDSGVHALGQVIHFDVEYPRLQPFQIMNAVNNHLRDSLIAITNVEIVDETFDARFSAKRRHYQYRIINRRAPLTIYRKLCWHLFQPLDFDLMLEQAKYLIGKHDFQSFRSAKCSASNALRTLDQFDIVKNGEEILFSISARSFLHNQVRIMVGTLVAIALGAQSSVPEILLKRNRCYAGPTAPAHGLYLVKIDY</sequence>
<comment type="function">
    <text evidence="4">Formation of pseudouridine at positions 38, 39 and 40 in the anticodon stem and loop of transfer RNAs.</text>
</comment>
<dbReference type="PANTHER" id="PTHR11142">
    <property type="entry name" value="PSEUDOURIDYLATE SYNTHASE"/>
    <property type="match status" value="1"/>
</dbReference>
<dbReference type="InterPro" id="IPR020094">
    <property type="entry name" value="TruA/RsuA/RluB/E/F_N"/>
</dbReference>
<comment type="caution">
    <text evidence="4">Lacks conserved residue(s) required for the propagation of feature annotation.</text>
</comment>
<dbReference type="SUPFAM" id="SSF55120">
    <property type="entry name" value="Pseudouridine synthase"/>
    <property type="match status" value="1"/>
</dbReference>
<dbReference type="Gene3D" id="3.30.70.660">
    <property type="entry name" value="Pseudouridine synthase I, catalytic domain, C-terminal subdomain"/>
    <property type="match status" value="1"/>
</dbReference>
<dbReference type="STRING" id="1286528.NHE_0024"/>
<dbReference type="RefSeq" id="WP_038558668.1">
    <property type="nucleotide sequence ID" value="NZ_CP007481.1"/>
</dbReference>
<keyword evidence="2 4" id="KW-0819">tRNA processing</keyword>
<dbReference type="Gene3D" id="3.30.70.580">
    <property type="entry name" value="Pseudouridine synthase I, catalytic domain, N-terminal subdomain"/>
    <property type="match status" value="1"/>
</dbReference>
<comment type="catalytic activity">
    <reaction evidence="4 7">
        <text>uridine(38/39/40) in tRNA = pseudouridine(38/39/40) in tRNA</text>
        <dbReference type="Rhea" id="RHEA:22376"/>
        <dbReference type="Rhea" id="RHEA-COMP:10085"/>
        <dbReference type="Rhea" id="RHEA-COMP:10087"/>
        <dbReference type="ChEBI" id="CHEBI:65314"/>
        <dbReference type="ChEBI" id="CHEBI:65315"/>
        <dbReference type="EC" id="5.4.99.12"/>
    </reaction>
</comment>
<dbReference type="OrthoDB" id="9811823at2"/>
<evidence type="ECO:0000313" key="10">
    <source>
        <dbReference type="Proteomes" id="UP000023755"/>
    </source>
</evidence>
<dbReference type="InterPro" id="IPR020097">
    <property type="entry name" value="PsdUridine_synth_TruA_a/b_dom"/>
</dbReference>
<accession>X5HIY5</accession>
<dbReference type="InterPro" id="IPR020103">
    <property type="entry name" value="PsdUridine_synth_cat_dom_sf"/>
</dbReference>
<evidence type="ECO:0000256" key="1">
    <source>
        <dbReference type="ARBA" id="ARBA00009375"/>
    </source>
</evidence>
<feature type="domain" description="Pseudouridine synthase I TruA alpha/beta" evidence="8">
    <location>
        <begin position="145"/>
        <end position="243"/>
    </location>
</feature>
<dbReference type="InterPro" id="IPR001406">
    <property type="entry name" value="PsdUridine_synth_TruA"/>
</dbReference>
<comment type="subunit">
    <text evidence="4">Homodimer.</text>
</comment>
<protein>
    <recommendedName>
        <fullName evidence="4">tRNA pseudouridine synthase A</fullName>
        <ecNumber evidence="4">5.4.99.12</ecNumber>
    </recommendedName>
    <alternativeName>
        <fullName evidence="4">tRNA pseudouridine(38-40) synthase</fullName>
    </alternativeName>
    <alternativeName>
        <fullName evidence="4">tRNA pseudouridylate synthase I</fullName>
    </alternativeName>
    <alternativeName>
        <fullName evidence="4">tRNA-uridine isomerase I</fullName>
    </alternativeName>
</protein>
<dbReference type="KEGG" id="nhm:NHE_0024"/>
<feature type="binding site" evidence="4 6">
    <location>
        <position position="111"/>
    </location>
    <ligand>
        <name>substrate</name>
    </ligand>
</feature>
<dbReference type="InterPro" id="IPR020095">
    <property type="entry name" value="PsdUridine_synth_TruA_C"/>
</dbReference>
<dbReference type="CDD" id="cd02570">
    <property type="entry name" value="PseudoU_synth_EcTruA"/>
    <property type="match status" value="1"/>
</dbReference>
<evidence type="ECO:0000256" key="2">
    <source>
        <dbReference type="ARBA" id="ARBA00022694"/>
    </source>
</evidence>
<keyword evidence="3 4" id="KW-0413">Isomerase</keyword>